<evidence type="ECO:0000313" key="3">
    <source>
        <dbReference type="Proteomes" id="UP000075221"/>
    </source>
</evidence>
<protein>
    <submittedName>
        <fullName evidence="1">Uncharacterized protein</fullName>
    </submittedName>
</protein>
<reference evidence="2 4" key="1">
    <citation type="journal article" date="2016" name="Plant Dis.">
        <title>Improved production of propionic acid using genome shuffling.</title>
        <authorList>
            <person name="Luna-Flores C.H."/>
            <person name="Palfreyman R.W."/>
            <person name="Kromer J.O."/>
            <person name="Nielsen L.K."/>
            <person name="Marcellin E."/>
        </authorList>
    </citation>
    <scope>NUCLEOTIDE SEQUENCE [LARGE SCALE GENOMIC DNA]</scope>
    <source>
        <strain evidence="2 4">F3E8</strain>
    </source>
</reference>
<dbReference type="EMBL" id="CP014352">
    <property type="protein sequence ID" value="AMS05514.1"/>
    <property type="molecule type" value="Genomic_DNA"/>
</dbReference>
<sequence>MRPCPSCGSYKRVELAPSFYECTAPVPPSGDSTTGEPVPCGVHYLDTSDRLTPVPLTPFGTRFDSFITGS</sequence>
<accession>A0AAC9ANI1</accession>
<dbReference type="AlphaFoldDB" id="A0AAC9ANI1"/>
<reference evidence="1 3" key="2">
    <citation type="submission" date="2016-02" db="EMBL/GenBank/DDBJ databases">
        <title>Complete Genome Sequence of Propionibacterium acidipropionici ATCC 55737.</title>
        <authorList>
            <person name="Luna Flores C.H."/>
            <person name="Nielsen L.K."/>
            <person name="Marcellin E."/>
        </authorList>
    </citation>
    <scope>NUCLEOTIDE SEQUENCE [LARGE SCALE GENOMIC DNA]</scope>
    <source>
        <strain evidence="1 3">ATCC 55737</strain>
    </source>
</reference>
<dbReference type="Proteomes" id="UP000178666">
    <property type="component" value="Chromosome"/>
</dbReference>
<dbReference type="Proteomes" id="UP000075221">
    <property type="component" value="Chromosome"/>
</dbReference>
<gene>
    <name evidence="2" type="ORF">A8L58_10170</name>
    <name evidence="1" type="ORF">AXH35_08725</name>
</gene>
<evidence type="ECO:0000313" key="2">
    <source>
        <dbReference type="EMBL" id="AOZ46987.1"/>
    </source>
</evidence>
<name>A0AAC9ANI1_9ACTN</name>
<evidence type="ECO:0000313" key="4">
    <source>
        <dbReference type="Proteomes" id="UP000178666"/>
    </source>
</evidence>
<dbReference type="RefSeq" id="WP_062819599.1">
    <property type="nucleotide sequence ID" value="NZ_CP014352.1"/>
</dbReference>
<dbReference type="EMBL" id="CP015970">
    <property type="protein sequence ID" value="AOZ46987.1"/>
    <property type="molecule type" value="Genomic_DNA"/>
</dbReference>
<organism evidence="1 3">
    <name type="scientific">Acidipropionibacterium acidipropionici</name>
    <dbReference type="NCBI Taxonomy" id="1748"/>
    <lineage>
        <taxon>Bacteria</taxon>
        <taxon>Bacillati</taxon>
        <taxon>Actinomycetota</taxon>
        <taxon>Actinomycetes</taxon>
        <taxon>Propionibacteriales</taxon>
        <taxon>Propionibacteriaceae</taxon>
        <taxon>Acidipropionibacterium</taxon>
    </lineage>
</organism>
<proteinExistence type="predicted"/>
<keyword evidence="4" id="KW-1185">Reference proteome</keyword>
<evidence type="ECO:0000313" key="1">
    <source>
        <dbReference type="EMBL" id="AMS05514.1"/>
    </source>
</evidence>